<dbReference type="SUPFAM" id="SSF48403">
    <property type="entry name" value="Ankyrin repeat"/>
    <property type="match status" value="2"/>
</dbReference>
<name>A0ABY4Y5A2_9GAMM</name>
<dbReference type="PANTHER" id="PTHR24178">
    <property type="entry name" value="MOLTING PROTEIN MLT-4"/>
    <property type="match status" value="1"/>
</dbReference>
<proteinExistence type="predicted"/>
<dbReference type="PROSITE" id="PS50297">
    <property type="entry name" value="ANK_REP_REGION"/>
    <property type="match status" value="1"/>
</dbReference>
<dbReference type="InterPro" id="IPR036770">
    <property type="entry name" value="Ankyrin_rpt-contain_sf"/>
</dbReference>
<evidence type="ECO:0000256" key="1">
    <source>
        <dbReference type="ARBA" id="ARBA00022737"/>
    </source>
</evidence>
<dbReference type="Proteomes" id="UP001057474">
    <property type="component" value="Chromosome"/>
</dbReference>
<dbReference type="InterPro" id="IPR002110">
    <property type="entry name" value="Ankyrin_rpt"/>
</dbReference>
<gene>
    <name evidence="4" type="ORF">J2N86_08725</name>
</gene>
<keyword evidence="5" id="KW-1185">Reference proteome</keyword>
<accession>A0ABY4Y5A2</accession>
<organism evidence="4 5">
    <name type="scientific">Legionella lytica</name>
    <dbReference type="NCBI Taxonomy" id="96232"/>
    <lineage>
        <taxon>Bacteria</taxon>
        <taxon>Pseudomonadati</taxon>
        <taxon>Pseudomonadota</taxon>
        <taxon>Gammaproteobacteria</taxon>
        <taxon>Legionellales</taxon>
        <taxon>Legionellaceae</taxon>
        <taxon>Legionella</taxon>
    </lineage>
</organism>
<protein>
    <submittedName>
        <fullName evidence="4">Ankyrin repeat domain-containing protein</fullName>
    </submittedName>
</protein>
<keyword evidence="2 3" id="KW-0040">ANK repeat</keyword>
<dbReference type="RefSeq" id="WP_252579005.1">
    <property type="nucleotide sequence ID" value="NZ_CP071527.1"/>
</dbReference>
<reference evidence="4" key="1">
    <citation type="submission" date="2021-03" db="EMBL/GenBank/DDBJ databases">
        <title>Legionella lytica PCM 2298.</title>
        <authorList>
            <person name="Koper P."/>
        </authorList>
    </citation>
    <scope>NUCLEOTIDE SEQUENCE</scope>
    <source>
        <strain evidence="4">PCM 2298</strain>
    </source>
</reference>
<keyword evidence="1" id="KW-0677">Repeat</keyword>
<dbReference type="EMBL" id="CP071527">
    <property type="protein sequence ID" value="USQ12791.1"/>
    <property type="molecule type" value="Genomic_DNA"/>
</dbReference>
<evidence type="ECO:0000313" key="4">
    <source>
        <dbReference type="EMBL" id="USQ12791.1"/>
    </source>
</evidence>
<feature type="repeat" description="ANK" evidence="3">
    <location>
        <begin position="108"/>
        <end position="134"/>
    </location>
</feature>
<dbReference type="Pfam" id="PF12796">
    <property type="entry name" value="Ank_2"/>
    <property type="match status" value="1"/>
</dbReference>
<dbReference type="PROSITE" id="PS50088">
    <property type="entry name" value="ANK_REPEAT"/>
    <property type="match status" value="1"/>
</dbReference>
<evidence type="ECO:0000256" key="2">
    <source>
        <dbReference type="ARBA" id="ARBA00023043"/>
    </source>
</evidence>
<evidence type="ECO:0000256" key="3">
    <source>
        <dbReference type="PROSITE-ProRule" id="PRU00023"/>
    </source>
</evidence>
<evidence type="ECO:0000313" key="5">
    <source>
        <dbReference type="Proteomes" id="UP001057474"/>
    </source>
</evidence>
<dbReference type="SMART" id="SM00248">
    <property type="entry name" value="ANK"/>
    <property type="match status" value="4"/>
</dbReference>
<dbReference type="Gene3D" id="1.25.40.20">
    <property type="entry name" value="Ankyrin repeat-containing domain"/>
    <property type="match status" value="2"/>
</dbReference>
<sequence>MPQNYSQLATELNLSPVYENEAQLIAIKNWCADHFLDDFRKFREYAPTDEYQSLIKLAEEYLDLFPQHNSDINAPNSNLAGLSPIQWATLKGYKDFLEHHINNVDPINQRTPLHIAASYGKLSVVQFLLRHGAENTPDIRGEYPIHLVLTLNIIEERPTSKSKSIQTRTSIYRLLKENKPEALAMKDSEGRNVAHHMAIYGFNTLLSELIGTKSGLLIENDIKKLTPAHLAINTGQTSSLTLLLKDERIKNLFDEKGSLLHYAADVGSKDQIIACLNAGIDEQRLDPNNRTPAMRAVLMGNDKALPGFNIESLSQERIGENELTLLHLATKNNIGTSERWLSENTVLSNVRDKTGLLPEDYSSEDNLIISKISR</sequence>